<dbReference type="STRING" id="1445510.YC6258_01616"/>
<accession>A0A0C5VTL9</accession>
<dbReference type="AlphaFoldDB" id="A0A0C5VTL9"/>
<gene>
    <name evidence="1" type="ORF">YC6258_01616</name>
</gene>
<sequence>MVFDTPIEILLTSENTDGYDADKSSVRKAAVNMPQIIEVLLLLETDYIQHKDRPFF</sequence>
<dbReference type="Proteomes" id="UP000032266">
    <property type="component" value="Chromosome"/>
</dbReference>
<reference evidence="1 2" key="1">
    <citation type="submission" date="2014-01" db="EMBL/GenBank/DDBJ databases">
        <title>Full genme sequencing of cellulolytic bacterium Gynuella sunshinyii YC6258T gen. nov., sp. nov.</title>
        <authorList>
            <person name="Khan H."/>
            <person name="Chung E.J."/>
            <person name="Chung Y.R."/>
        </authorList>
    </citation>
    <scope>NUCLEOTIDE SEQUENCE [LARGE SCALE GENOMIC DNA]</scope>
    <source>
        <strain evidence="1 2">YC6258</strain>
    </source>
</reference>
<dbReference type="EMBL" id="CP007142">
    <property type="protein sequence ID" value="AJQ93664.1"/>
    <property type="molecule type" value="Genomic_DNA"/>
</dbReference>
<evidence type="ECO:0000313" key="1">
    <source>
        <dbReference type="EMBL" id="AJQ93664.1"/>
    </source>
</evidence>
<dbReference type="HOGENOM" id="CLU_3007922_0_0_6"/>
<proteinExistence type="predicted"/>
<organism evidence="1 2">
    <name type="scientific">Gynuella sunshinyii YC6258</name>
    <dbReference type="NCBI Taxonomy" id="1445510"/>
    <lineage>
        <taxon>Bacteria</taxon>
        <taxon>Pseudomonadati</taxon>
        <taxon>Pseudomonadota</taxon>
        <taxon>Gammaproteobacteria</taxon>
        <taxon>Oceanospirillales</taxon>
        <taxon>Saccharospirillaceae</taxon>
        <taxon>Gynuella</taxon>
    </lineage>
</organism>
<name>A0A0C5VTL9_9GAMM</name>
<dbReference type="KEGG" id="gsn:YC6258_01616"/>
<evidence type="ECO:0000313" key="2">
    <source>
        <dbReference type="Proteomes" id="UP000032266"/>
    </source>
</evidence>
<keyword evidence="2" id="KW-1185">Reference proteome</keyword>
<protein>
    <submittedName>
        <fullName evidence="1">Uncharacterized protein</fullName>
    </submittedName>
</protein>